<keyword evidence="2" id="KW-0489">Methyltransferase</keyword>
<dbReference type="Proteomes" id="UP000321532">
    <property type="component" value="Unassembled WGS sequence"/>
</dbReference>
<dbReference type="EMBL" id="BJYS01000017">
    <property type="protein sequence ID" value="GEO04804.1"/>
    <property type="molecule type" value="Genomic_DNA"/>
</dbReference>
<feature type="domain" description="MmeI-like DNA-methyltransferase" evidence="7">
    <location>
        <begin position="1"/>
        <end position="113"/>
    </location>
</feature>
<name>A0A512AYM0_9BACT</name>
<dbReference type="Pfam" id="PF20473">
    <property type="entry name" value="MmeI_Mtase"/>
    <property type="match status" value="1"/>
</dbReference>
<evidence type="ECO:0000256" key="3">
    <source>
        <dbReference type="ARBA" id="ARBA00022679"/>
    </source>
</evidence>
<evidence type="ECO:0000259" key="5">
    <source>
        <dbReference type="Pfam" id="PF20466"/>
    </source>
</evidence>
<gene>
    <name evidence="8" type="ORF">AAE02nite_24680</name>
</gene>
<keyword evidence="3" id="KW-0808">Transferase</keyword>
<evidence type="ECO:0000313" key="8">
    <source>
        <dbReference type="EMBL" id="GEO04804.1"/>
    </source>
</evidence>
<evidence type="ECO:0000256" key="4">
    <source>
        <dbReference type="ARBA" id="ARBA00047942"/>
    </source>
</evidence>
<dbReference type="Pfam" id="PF20466">
    <property type="entry name" value="MmeI_TRD"/>
    <property type="match status" value="1"/>
</dbReference>
<dbReference type="PANTHER" id="PTHR33841:SF1">
    <property type="entry name" value="DNA METHYLTRANSFERASE A"/>
    <property type="match status" value="1"/>
</dbReference>
<organism evidence="8 9">
    <name type="scientific">Adhaeribacter aerolatus</name>
    <dbReference type="NCBI Taxonomy" id="670289"/>
    <lineage>
        <taxon>Bacteria</taxon>
        <taxon>Pseudomonadati</taxon>
        <taxon>Bacteroidota</taxon>
        <taxon>Cytophagia</taxon>
        <taxon>Cytophagales</taxon>
        <taxon>Hymenobacteraceae</taxon>
        <taxon>Adhaeribacter</taxon>
    </lineage>
</organism>
<dbReference type="GO" id="GO:0009007">
    <property type="term" value="F:site-specific DNA-methyltransferase (adenine-specific) activity"/>
    <property type="evidence" value="ECO:0007669"/>
    <property type="project" value="UniProtKB-EC"/>
</dbReference>
<proteinExistence type="predicted"/>
<reference evidence="8 9" key="1">
    <citation type="submission" date="2019-07" db="EMBL/GenBank/DDBJ databases">
        <title>Whole genome shotgun sequence of Adhaeribacter aerolatus NBRC 106133.</title>
        <authorList>
            <person name="Hosoyama A."/>
            <person name="Uohara A."/>
            <person name="Ohji S."/>
            <person name="Ichikawa N."/>
        </authorList>
    </citation>
    <scope>NUCLEOTIDE SEQUENCE [LARGE SCALE GENOMIC DNA]</scope>
    <source>
        <strain evidence="8 9">NBRC 106133</strain>
    </source>
</reference>
<dbReference type="EC" id="2.1.1.72" evidence="1"/>
<keyword evidence="9" id="KW-1185">Reference proteome</keyword>
<dbReference type="Pfam" id="PF20467">
    <property type="entry name" value="MmeI_C"/>
    <property type="match status" value="1"/>
</dbReference>
<evidence type="ECO:0000256" key="1">
    <source>
        <dbReference type="ARBA" id="ARBA00011900"/>
    </source>
</evidence>
<evidence type="ECO:0000259" key="7">
    <source>
        <dbReference type="Pfam" id="PF20473"/>
    </source>
</evidence>
<dbReference type="AlphaFoldDB" id="A0A512AYM0"/>
<dbReference type="PANTHER" id="PTHR33841">
    <property type="entry name" value="DNA METHYLTRANSFERASE YEEA-RELATED"/>
    <property type="match status" value="1"/>
</dbReference>
<evidence type="ECO:0000313" key="9">
    <source>
        <dbReference type="Proteomes" id="UP000321532"/>
    </source>
</evidence>
<dbReference type="InterPro" id="IPR046818">
    <property type="entry name" value="MmeI_C"/>
</dbReference>
<accession>A0A512AYM0</accession>
<comment type="caution">
    <text evidence="8">The sequence shown here is derived from an EMBL/GenBank/DDBJ whole genome shotgun (WGS) entry which is preliminary data.</text>
</comment>
<evidence type="ECO:0000256" key="2">
    <source>
        <dbReference type="ARBA" id="ARBA00022603"/>
    </source>
</evidence>
<evidence type="ECO:0000259" key="6">
    <source>
        <dbReference type="Pfam" id="PF20467"/>
    </source>
</evidence>
<dbReference type="GO" id="GO:0032259">
    <property type="term" value="P:methylation"/>
    <property type="evidence" value="ECO:0007669"/>
    <property type="project" value="UniProtKB-KW"/>
</dbReference>
<feature type="domain" description="MmeI-like C-terminal" evidence="6">
    <location>
        <begin position="342"/>
        <end position="422"/>
    </location>
</feature>
<comment type="catalytic activity">
    <reaction evidence="4">
        <text>a 2'-deoxyadenosine in DNA + S-adenosyl-L-methionine = an N(6)-methyl-2'-deoxyadenosine in DNA + S-adenosyl-L-homocysteine + H(+)</text>
        <dbReference type="Rhea" id="RHEA:15197"/>
        <dbReference type="Rhea" id="RHEA-COMP:12418"/>
        <dbReference type="Rhea" id="RHEA-COMP:12419"/>
        <dbReference type="ChEBI" id="CHEBI:15378"/>
        <dbReference type="ChEBI" id="CHEBI:57856"/>
        <dbReference type="ChEBI" id="CHEBI:59789"/>
        <dbReference type="ChEBI" id="CHEBI:90615"/>
        <dbReference type="ChEBI" id="CHEBI:90616"/>
        <dbReference type="EC" id="2.1.1.72"/>
    </reaction>
</comment>
<dbReference type="InterPro" id="IPR046820">
    <property type="entry name" value="MmeI_TRD"/>
</dbReference>
<feature type="domain" description="MmeI-like target recognition" evidence="5">
    <location>
        <begin position="136"/>
        <end position="338"/>
    </location>
</feature>
<protein>
    <recommendedName>
        <fullName evidence="1">site-specific DNA-methyltransferase (adenine-specific)</fullName>
        <ecNumber evidence="1">2.1.1.72</ecNumber>
    </recommendedName>
</protein>
<dbReference type="InterPro" id="IPR046816">
    <property type="entry name" value="MmeI_Mtase"/>
</dbReference>
<dbReference type="InterPro" id="IPR050953">
    <property type="entry name" value="N4_N6_ade-DNA_methylase"/>
</dbReference>
<sequence length="438" mass="49678">MGAKFQNDSQRKDLRPIINKVDNGGLLDYVAGWFINAANYIQSTNIKVGFVSTNSICQGEQVAPLWNYLFSKGIKIHFAYSTFPWESEARGKAAVHVIIVGFADFDISEKRLFIRESNSNFQEIKVKNISPYLVEGSDFTVGNRSKPICNVPEIATGNKPIDGGNYIFSEEEKNDFLKKEPNASKYILPFLGADEFINNKRRWILFLKDISPNELKSMPEIIKRVEAVKKFRLHSSSLPTIKIAAIPTRFHTENMPTSEFLVIPQVSSERRQYIPIGFMKPGVVCSDKLRILPNATLFHFGILVSKMHMGWMRLTTGRLKSDYQYSVLTVYNNFPWPENPSEKGIKAVEVAAQKVLDARAAFPTSSLADLYDPLTMPPALVKAHQDLDKAVDLCYRPQPFASEAKRMEYLFQLYEQYTAGLFVKSKPTRKGVLRTPQP</sequence>